<evidence type="ECO:0000256" key="5">
    <source>
        <dbReference type="HAMAP-Rule" id="MF_01874"/>
    </source>
</evidence>
<keyword evidence="3 5" id="KW-1133">Transmembrane helix</keyword>
<feature type="transmembrane region" description="Helical" evidence="5">
    <location>
        <begin position="48"/>
        <end position="67"/>
    </location>
</feature>
<dbReference type="PANTHER" id="PTHR38452">
    <property type="entry name" value="UPF0756 MEMBRANE PROTEIN YEAL"/>
    <property type="match status" value="1"/>
</dbReference>
<evidence type="ECO:0000256" key="3">
    <source>
        <dbReference type="ARBA" id="ARBA00022989"/>
    </source>
</evidence>
<dbReference type="EMBL" id="SLUN01000028">
    <property type="protein sequence ID" value="TCL62110.1"/>
    <property type="molecule type" value="Genomic_DNA"/>
</dbReference>
<dbReference type="Pfam" id="PF04284">
    <property type="entry name" value="DUF441"/>
    <property type="match status" value="1"/>
</dbReference>
<dbReference type="InterPro" id="IPR007382">
    <property type="entry name" value="UPF0756_TM"/>
</dbReference>
<keyword evidence="7" id="KW-1185">Reference proteome</keyword>
<evidence type="ECO:0000256" key="1">
    <source>
        <dbReference type="ARBA" id="ARBA00022475"/>
    </source>
</evidence>
<comment type="similarity">
    <text evidence="5">Belongs to the UPF0756 family.</text>
</comment>
<dbReference type="HAMAP" id="MF_01874">
    <property type="entry name" value="UPF0756"/>
    <property type="match status" value="1"/>
</dbReference>
<evidence type="ECO:0000313" key="6">
    <source>
        <dbReference type="EMBL" id="TCL62110.1"/>
    </source>
</evidence>
<accession>A0A4R1R977</accession>
<dbReference type="OrthoDB" id="80306at2"/>
<keyword evidence="2 5" id="KW-0812">Transmembrane</keyword>
<dbReference type="GO" id="GO:0005886">
    <property type="term" value="C:plasma membrane"/>
    <property type="evidence" value="ECO:0007669"/>
    <property type="project" value="UniProtKB-SubCell"/>
</dbReference>
<feature type="transmembrane region" description="Helical" evidence="5">
    <location>
        <begin position="6"/>
        <end position="36"/>
    </location>
</feature>
<protein>
    <recommendedName>
        <fullName evidence="5">UPF0756 membrane protein EDC14_102867</fullName>
    </recommendedName>
</protein>
<keyword evidence="1 5" id="KW-1003">Cell membrane</keyword>
<dbReference type="AlphaFoldDB" id="A0A4R1R977"/>
<sequence>MVQDNLLLLVIFALGMAFNNNLIAASAGSLLVLKLVKLRVILLLFERRAVDVGLLFLLIAVLVPFALDRVGFDEILNTFRSVKGLAAIAGGIAAAYLCGRGLLLLQLEPEIVVGLVVGTVLGVSLLKGIPVGPLAAAGITAILFNLLGLGKR</sequence>
<keyword evidence="4 5" id="KW-0472">Membrane</keyword>
<evidence type="ECO:0000256" key="4">
    <source>
        <dbReference type="ARBA" id="ARBA00023136"/>
    </source>
</evidence>
<name>A0A4R1R977_HYDET</name>
<dbReference type="RefSeq" id="WP_132015959.1">
    <property type="nucleotide sequence ID" value="NZ_SLUN01000028.1"/>
</dbReference>
<gene>
    <name evidence="6" type="ORF">EDC14_102867</name>
</gene>
<dbReference type="PANTHER" id="PTHR38452:SF1">
    <property type="entry name" value="UPF0756 MEMBRANE PROTEIN YEAL"/>
    <property type="match status" value="1"/>
</dbReference>
<evidence type="ECO:0000313" key="7">
    <source>
        <dbReference type="Proteomes" id="UP000295008"/>
    </source>
</evidence>
<comment type="subcellular location">
    <subcellularLocation>
        <location evidence="5">Cell membrane</location>
        <topology evidence="5">Multi-pass membrane protein</topology>
    </subcellularLocation>
</comment>
<evidence type="ECO:0000256" key="2">
    <source>
        <dbReference type="ARBA" id="ARBA00022692"/>
    </source>
</evidence>
<proteinExistence type="inferred from homology"/>
<organism evidence="6 7">
    <name type="scientific">Hydrogenispora ethanolica</name>
    <dbReference type="NCBI Taxonomy" id="1082276"/>
    <lineage>
        <taxon>Bacteria</taxon>
        <taxon>Bacillati</taxon>
        <taxon>Bacillota</taxon>
        <taxon>Hydrogenispora</taxon>
    </lineage>
</organism>
<feature type="transmembrane region" description="Helical" evidence="5">
    <location>
        <begin position="134"/>
        <end position="150"/>
    </location>
</feature>
<dbReference type="Proteomes" id="UP000295008">
    <property type="component" value="Unassembled WGS sequence"/>
</dbReference>
<comment type="caution">
    <text evidence="6">The sequence shown here is derived from an EMBL/GenBank/DDBJ whole genome shotgun (WGS) entry which is preliminary data.</text>
</comment>
<reference evidence="6 7" key="1">
    <citation type="submission" date="2019-03" db="EMBL/GenBank/DDBJ databases">
        <title>Genomic Encyclopedia of Type Strains, Phase IV (KMG-IV): sequencing the most valuable type-strain genomes for metagenomic binning, comparative biology and taxonomic classification.</title>
        <authorList>
            <person name="Goeker M."/>
        </authorList>
    </citation>
    <scope>NUCLEOTIDE SEQUENCE [LARGE SCALE GENOMIC DNA]</scope>
    <source>
        <strain evidence="6 7">LX-B</strain>
    </source>
</reference>
<feature type="transmembrane region" description="Helical" evidence="5">
    <location>
        <begin position="79"/>
        <end position="99"/>
    </location>
</feature>